<accession>A0A0D6MDA3</accession>
<organism evidence="2 3">
    <name type="scientific">Ancylostoma ceylanicum</name>
    <dbReference type="NCBI Taxonomy" id="53326"/>
    <lineage>
        <taxon>Eukaryota</taxon>
        <taxon>Metazoa</taxon>
        <taxon>Ecdysozoa</taxon>
        <taxon>Nematoda</taxon>
        <taxon>Chromadorea</taxon>
        <taxon>Rhabditida</taxon>
        <taxon>Rhabditina</taxon>
        <taxon>Rhabditomorpha</taxon>
        <taxon>Strongyloidea</taxon>
        <taxon>Ancylostomatidae</taxon>
        <taxon>Ancylostomatinae</taxon>
        <taxon>Ancylostoma</taxon>
    </lineage>
</organism>
<evidence type="ECO:0000313" key="2">
    <source>
        <dbReference type="EMBL" id="EPB80312.1"/>
    </source>
</evidence>
<dbReference type="Proteomes" id="UP000054495">
    <property type="component" value="Unassembled WGS sequence"/>
</dbReference>
<evidence type="ECO:0000256" key="1">
    <source>
        <dbReference type="SAM" id="MobiDB-lite"/>
    </source>
</evidence>
<sequence>MKTAVFGRDSGEGPSACGAPSLTFTPPATLAPNHQRRPASSVGGRPHSRRTSRMQNVFCIKRCFLKP</sequence>
<name>A0A0D6MDA3_9BILA</name>
<dbReference type="AlphaFoldDB" id="A0A0D6MDA3"/>
<dbReference type="EMBL" id="KE124781">
    <property type="protein sequence ID" value="EPB80312.1"/>
    <property type="molecule type" value="Genomic_DNA"/>
</dbReference>
<reference evidence="2 3" key="1">
    <citation type="submission" date="2013-05" db="EMBL/GenBank/DDBJ databases">
        <title>Draft genome of the parasitic nematode Anyclostoma ceylanicum.</title>
        <authorList>
            <person name="Mitreva M."/>
        </authorList>
    </citation>
    <scope>NUCLEOTIDE SEQUENCE [LARGE SCALE GENOMIC DNA]</scope>
</reference>
<feature type="region of interest" description="Disordered" evidence="1">
    <location>
        <begin position="1"/>
        <end position="53"/>
    </location>
</feature>
<gene>
    <name evidence="2" type="ORF">ANCCEY_00569</name>
</gene>
<keyword evidence="3" id="KW-1185">Reference proteome</keyword>
<protein>
    <submittedName>
        <fullName evidence="2">Uncharacterized protein</fullName>
    </submittedName>
</protein>
<proteinExistence type="predicted"/>
<evidence type="ECO:0000313" key="3">
    <source>
        <dbReference type="Proteomes" id="UP000054495"/>
    </source>
</evidence>